<dbReference type="EMBL" id="FP929047">
    <property type="protein sequence ID" value="CBL04513.1"/>
    <property type="molecule type" value="Genomic_DNA"/>
</dbReference>
<dbReference type="BioCyc" id="GPAM657308:GPA_RS10550-MONOMER"/>
<evidence type="ECO:0000313" key="1">
    <source>
        <dbReference type="EMBL" id="CBL04513.1"/>
    </source>
</evidence>
<proteinExistence type="predicted"/>
<organism evidence="1 2">
    <name type="scientific">Gordonibacter pamelaeae 7-10-1-b</name>
    <dbReference type="NCBI Taxonomy" id="657308"/>
    <lineage>
        <taxon>Bacteria</taxon>
        <taxon>Bacillati</taxon>
        <taxon>Actinomycetota</taxon>
        <taxon>Coriobacteriia</taxon>
        <taxon>Eggerthellales</taxon>
        <taxon>Eggerthellaceae</taxon>
        <taxon>Gordonibacter</taxon>
    </lineage>
</organism>
<reference evidence="1 2" key="2">
    <citation type="submission" date="2010-03" db="EMBL/GenBank/DDBJ databases">
        <authorList>
            <person name="Pajon A."/>
        </authorList>
    </citation>
    <scope>NUCLEOTIDE SEQUENCE [LARGE SCALE GENOMIC DNA]</scope>
    <source>
        <strain evidence="2">7-10-1-b</strain>
    </source>
</reference>
<accession>D6E9W6</accession>
<reference evidence="1 2" key="1">
    <citation type="submission" date="2010-03" db="EMBL/GenBank/DDBJ databases">
        <title>The genome sequence of Gordonibacter pamelaeae 7-10-1-bT.</title>
        <authorList>
            <consortium name="metaHIT consortium -- http://www.metahit.eu/"/>
            <person name="Pajon A."/>
            <person name="Turner K."/>
            <person name="Parkhill J."/>
            <person name="Timmis K."/>
            <person name="Oxley A."/>
            <person name="Wurdemann D."/>
        </authorList>
    </citation>
    <scope>NUCLEOTIDE SEQUENCE [LARGE SCALE GENOMIC DNA]</scope>
    <source>
        <strain evidence="2">7-10-1-b</strain>
    </source>
</reference>
<dbReference type="AlphaFoldDB" id="D6E9W6"/>
<keyword evidence="2" id="KW-1185">Reference proteome</keyword>
<sequence>MVSALESELAMHRLRTEALSAEQMYLEARAWIGANPDIWGLVAGHARAAAHDRRRFSMKREFEDLRDEYAPAGEMRWKFRNSLTAPLARFLLQEVPEVGPYMALGRSKVDRYFDGTCSPPEAAGCDA</sequence>
<dbReference type="PATRIC" id="fig|657308.3.peg.1770"/>
<dbReference type="HOGENOM" id="CLU_1967437_0_0_11"/>
<gene>
    <name evidence="1" type="ORF">GPA_22600</name>
</gene>
<name>D6E9W6_9ACTN</name>
<dbReference type="KEGG" id="gpa:GPA_22600"/>
<protein>
    <submittedName>
        <fullName evidence="1">Uncharacterized protein</fullName>
    </submittedName>
</protein>
<dbReference type="Proteomes" id="UP000008805">
    <property type="component" value="Chromosome"/>
</dbReference>
<evidence type="ECO:0000313" key="2">
    <source>
        <dbReference type="Proteomes" id="UP000008805"/>
    </source>
</evidence>